<comment type="caution">
    <text evidence="15">The sequence shown here is derived from an EMBL/GenBank/DDBJ whole genome shotgun (WGS) entry which is preliminary data.</text>
</comment>
<keyword evidence="8 10" id="KW-0131">Cell cycle</keyword>
<dbReference type="GO" id="GO:0005524">
    <property type="term" value="F:ATP binding"/>
    <property type="evidence" value="ECO:0007669"/>
    <property type="project" value="UniProtKB-UniRule"/>
</dbReference>
<evidence type="ECO:0000256" key="6">
    <source>
        <dbReference type="ARBA" id="ARBA00022960"/>
    </source>
</evidence>
<evidence type="ECO:0000256" key="4">
    <source>
        <dbReference type="ARBA" id="ARBA00022741"/>
    </source>
</evidence>
<evidence type="ECO:0000256" key="8">
    <source>
        <dbReference type="ARBA" id="ARBA00023306"/>
    </source>
</evidence>
<proteinExistence type="inferred from homology"/>
<dbReference type="AlphaFoldDB" id="A0A9D2B751"/>
<dbReference type="Pfam" id="PF01225">
    <property type="entry name" value="Mur_ligase"/>
    <property type="match status" value="1"/>
</dbReference>
<evidence type="ECO:0000313" key="15">
    <source>
        <dbReference type="EMBL" id="HIX64769.1"/>
    </source>
</evidence>
<dbReference type="GO" id="GO:0071555">
    <property type="term" value="P:cell wall organization"/>
    <property type="evidence" value="ECO:0007669"/>
    <property type="project" value="UniProtKB-KW"/>
</dbReference>
<dbReference type="HAMAP" id="MF_02019">
    <property type="entry name" value="MurF"/>
    <property type="match status" value="1"/>
</dbReference>
<evidence type="ECO:0000256" key="11">
    <source>
        <dbReference type="RuleBase" id="RU004136"/>
    </source>
</evidence>
<evidence type="ECO:0000259" key="13">
    <source>
        <dbReference type="Pfam" id="PF02875"/>
    </source>
</evidence>
<dbReference type="PANTHER" id="PTHR43024:SF1">
    <property type="entry name" value="UDP-N-ACETYLMURAMOYL-TRIPEPTIDE--D-ALANYL-D-ALANINE LIGASE"/>
    <property type="match status" value="1"/>
</dbReference>
<keyword evidence="5 10" id="KW-0067">ATP-binding</keyword>
<dbReference type="SUPFAM" id="SSF63418">
    <property type="entry name" value="MurE/MurF N-terminal domain"/>
    <property type="match status" value="1"/>
</dbReference>
<dbReference type="Gene3D" id="3.40.1390.10">
    <property type="entry name" value="MurE/MurF, N-terminal domain"/>
    <property type="match status" value="1"/>
</dbReference>
<feature type="domain" description="Mur ligase central" evidence="14">
    <location>
        <begin position="108"/>
        <end position="293"/>
    </location>
</feature>
<dbReference type="InterPro" id="IPR013221">
    <property type="entry name" value="Mur_ligase_cen"/>
</dbReference>
<evidence type="ECO:0000256" key="3">
    <source>
        <dbReference type="ARBA" id="ARBA00022618"/>
    </source>
</evidence>
<dbReference type="InterPro" id="IPR000713">
    <property type="entry name" value="Mur_ligase_N"/>
</dbReference>
<comment type="subcellular location">
    <subcellularLocation>
        <location evidence="10 11">Cytoplasm</location>
    </subcellularLocation>
</comment>
<gene>
    <name evidence="10" type="primary">murF</name>
    <name evidence="15" type="ORF">H9736_00820</name>
</gene>
<dbReference type="Pfam" id="PF02875">
    <property type="entry name" value="Mur_ligase_C"/>
    <property type="match status" value="1"/>
</dbReference>
<keyword evidence="4 10" id="KW-0547">Nucleotide-binding</keyword>
<dbReference type="GO" id="GO:0009252">
    <property type="term" value="P:peptidoglycan biosynthetic process"/>
    <property type="evidence" value="ECO:0007669"/>
    <property type="project" value="UniProtKB-UniRule"/>
</dbReference>
<dbReference type="NCBIfam" id="TIGR01143">
    <property type="entry name" value="murF"/>
    <property type="match status" value="1"/>
</dbReference>
<evidence type="ECO:0000256" key="7">
    <source>
        <dbReference type="ARBA" id="ARBA00022984"/>
    </source>
</evidence>
<name>A0A9D2B751_9FIRM</name>
<keyword evidence="2 10" id="KW-0436">Ligase</keyword>
<dbReference type="InterPro" id="IPR035911">
    <property type="entry name" value="MurE/MurF_N"/>
</dbReference>
<keyword evidence="9 10" id="KW-0961">Cell wall biogenesis/degradation</keyword>
<dbReference type="Pfam" id="PF08245">
    <property type="entry name" value="Mur_ligase_M"/>
    <property type="match status" value="1"/>
</dbReference>
<dbReference type="GO" id="GO:0047480">
    <property type="term" value="F:UDP-N-acetylmuramoyl-tripeptide-D-alanyl-D-alanine ligase activity"/>
    <property type="evidence" value="ECO:0007669"/>
    <property type="project" value="UniProtKB-UniRule"/>
</dbReference>
<evidence type="ECO:0000256" key="5">
    <source>
        <dbReference type="ARBA" id="ARBA00022840"/>
    </source>
</evidence>
<feature type="binding site" evidence="10">
    <location>
        <begin position="110"/>
        <end position="116"/>
    </location>
    <ligand>
        <name>ATP</name>
        <dbReference type="ChEBI" id="CHEBI:30616"/>
    </ligand>
</feature>
<reference evidence="15" key="2">
    <citation type="submission" date="2021-04" db="EMBL/GenBank/DDBJ databases">
        <authorList>
            <person name="Gilroy R."/>
        </authorList>
    </citation>
    <scope>NUCLEOTIDE SEQUENCE</scope>
    <source>
        <strain evidence="15">CHK188-5543</strain>
    </source>
</reference>
<comment type="pathway">
    <text evidence="10 11">Cell wall biogenesis; peptidoglycan biosynthesis.</text>
</comment>
<dbReference type="InterPro" id="IPR036565">
    <property type="entry name" value="Mur-like_cat_sf"/>
</dbReference>
<protein>
    <recommendedName>
        <fullName evidence="10 11">UDP-N-acetylmuramoyl-tripeptide--D-alanyl-D-alanine ligase</fullName>
        <ecNumber evidence="10 11">6.3.2.10</ecNumber>
    </recommendedName>
    <alternativeName>
        <fullName evidence="10">D-alanyl-D-alanine-adding enzyme</fullName>
    </alternativeName>
</protein>
<comment type="function">
    <text evidence="10 11">Involved in cell wall formation. Catalyzes the final step in the synthesis of UDP-N-acetylmuramoyl-pentapeptide, the precursor of murein.</text>
</comment>
<dbReference type="Gene3D" id="3.90.190.20">
    <property type="entry name" value="Mur ligase, C-terminal domain"/>
    <property type="match status" value="1"/>
</dbReference>
<keyword evidence="6 10" id="KW-0133">Cell shape</keyword>
<dbReference type="Proteomes" id="UP000886800">
    <property type="component" value="Unassembled WGS sequence"/>
</dbReference>
<dbReference type="GO" id="GO:0005737">
    <property type="term" value="C:cytoplasm"/>
    <property type="evidence" value="ECO:0007669"/>
    <property type="project" value="UniProtKB-SubCell"/>
</dbReference>
<sequence>MERMQLQEIAEAAGCPGRYEGWVEEISTDSRQITPGCLFAAVPGERFDGHDYAAKAVAAGAAWVLAQHPCDTGALPQGHLLLVPDVRQALISIAGAYRSHFDIRCVGITGSVGKTTTKEMVAAVVSAKYPTLKTQGNLNNEIGLPKTLFGLTPAHRAAVIEMGMQNLGEIAALAAAVKPQIGVITNIGVSHLEMLGTRENILKAKLELAEALPDGAPLLLCGDNDLLATVRLPRLRVRFFGIENPACDLWAREIREEGDATSFTLCWQGGCQPVRLPALGRHNVYNALAACAVGRELGISPAECAQALAGYTPAGMRQKVVRRGGYTVVEDCYNASPDSMKAALQTLAAWPGASRRIAVLADMLELGRLEEAAHLEIGRLAAQLGVDLVLAYGPAARLYVQGAEEAGGQARHFETKAALLQALQGTLRPGDVVWFKGSHSMALEEVLEGLYTA</sequence>
<keyword evidence="3 10" id="KW-0132">Cell division</keyword>
<comment type="catalytic activity">
    <reaction evidence="10 11">
        <text>D-alanyl-D-alanine + UDP-N-acetyl-alpha-D-muramoyl-L-alanyl-gamma-D-glutamyl-meso-2,6-diaminopimelate + ATP = UDP-N-acetyl-alpha-D-muramoyl-L-alanyl-gamma-D-glutamyl-meso-2,6-diaminopimeloyl-D-alanyl-D-alanine + ADP + phosphate + H(+)</text>
        <dbReference type="Rhea" id="RHEA:28374"/>
        <dbReference type="ChEBI" id="CHEBI:15378"/>
        <dbReference type="ChEBI" id="CHEBI:30616"/>
        <dbReference type="ChEBI" id="CHEBI:43474"/>
        <dbReference type="ChEBI" id="CHEBI:57822"/>
        <dbReference type="ChEBI" id="CHEBI:61386"/>
        <dbReference type="ChEBI" id="CHEBI:83905"/>
        <dbReference type="ChEBI" id="CHEBI:456216"/>
        <dbReference type="EC" id="6.3.2.10"/>
    </reaction>
</comment>
<dbReference type="PANTHER" id="PTHR43024">
    <property type="entry name" value="UDP-N-ACETYLMURAMOYL-TRIPEPTIDE--D-ALANYL-D-ALANINE LIGASE"/>
    <property type="match status" value="1"/>
</dbReference>
<feature type="domain" description="Mur ligase N-terminal catalytic" evidence="12">
    <location>
        <begin position="25"/>
        <end position="92"/>
    </location>
</feature>
<dbReference type="InterPro" id="IPR004101">
    <property type="entry name" value="Mur_ligase_C"/>
</dbReference>
<dbReference type="EC" id="6.3.2.10" evidence="10 11"/>
<comment type="similarity">
    <text evidence="10">Belongs to the MurCDEF family. MurF subfamily.</text>
</comment>
<evidence type="ECO:0000256" key="10">
    <source>
        <dbReference type="HAMAP-Rule" id="MF_02019"/>
    </source>
</evidence>
<accession>A0A9D2B751</accession>
<reference evidence="15" key="1">
    <citation type="journal article" date="2021" name="PeerJ">
        <title>Extensive microbial diversity within the chicken gut microbiome revealed by metagenomics and culture.</title>
        <authorList>
            <person name="Gilroy R."/>
            <person name="Ravi A."/>
            <person name="Getino M."/>
            <person name="Pursley I."/>
            <person name="Horton D.L."/>
            <person name="Alikhan N.F."/>
            <person name="Baker D."/>
            <person name="Gharbi K."/>
            <person name="Hall N."/>
            <person name="Watson M."/>
            <person name="Adriaenssens E.M."/>
            <person name="Foster-Nyarko E."/>
            <person name="Jarju S."/>
            <person name="Secka A."/>
            <person name="Antonio M."/>
            <person name="Oren A."/>
            <person name="Chaudhuri R.R."/>
            <person name="La Ragione R."/>
            <person name="Hildebrand F."/>
            <person name="Pallen M.J."/>
        </authorList>
    </citation>
    <scope>NUCLEOTIDE SEQUENCE</scope>
    <source>
        <strain evidence="15">CHK188-5543</strain>
    </source>
</reference>
<dbReference type="InterPro" id="IPR005863">
    <property type="entry name" value="UDP-N-AcMur_synth"/>
</dbReference>
<dbReference type="Gene3D" id="3.40.1190.10">
    <property type="entry name" value="Mur-like, catalytic domain"/>
    <property type="match status" value="1"/>
</dbReference>
<dbReference type="GO" id="GO:0051301">
    <property type="term" value="P:cell division"/>
    <property type="evidence" value="ECO:0007669"/>
    <property type="project" value="UniProtKB-KW"/>
</dbReference>
<dbReference type="EMBL" id="DXES01000016">
    <property type="protein sequence ID" value="HIX64769.1"/>
    <property type="molecule type" value="Genomic_DNA"/>
</dbReference>
<evidence type="ECO:0000256" key="1">
    <source>
        <dbReference type="ARBA" id="ARBA00022490"/>
    </source>
</evidence>
<evidence type="ECO:0000259" key="14">
    <source>
        <dbReference type="Pfam" id="PF08245"/>
    </source>
</evidence>
<dbReference type="GO" id="GO:0008360">
    <property type="term" value="P:regulation of cell shape"/>
    <property type="evidence" value="ECO:0007669"/>
    <property type="project" value="UniProtKB-KW"/>
</dbReference>
<keyword evidence="1 10" id="KW-0963">Cytoplasm</keyword>
<evidence type="ECO:0000256" key="9">
    <source>
        <dbReference type="ARBA" id="ARBA00023316"/>
    </source>
</evidence>
<dbReference type="SUPFAM" id="SSF53623">
    <property type="entry name" value="MurD-like peptide ligases, catalytic domain"/>
    <property type="match status" value="1"/>
</dbReference>
<dbReference type="InterPro" id="IPR036615">
    <property type="entry name" value="Mur_ligase_C_dom_sf"/>
</dbReference>
<feature type="domain" description="Mur ligase C-terminal" evidence="13">
    <location>
        <begin position="317"/>
        <end position="438"/>
    </location>
</feature>
<evidence type="ECO:0000256" key="2">
    <source>
        <dbReference type="ARBA" id="ARBA00022598"/>
    </source>
</evidence>
<evidence type="ECO:0000313" key="16">
    <source>
        <dbReference type="Proteomes" id="UP000886800"/>
    </source>
</evidence>
<dbReference type="InterPro" id="IPR051046">
    <property type="entry name" value="MurCDEF_CellWall_CoF430Synth"/>
</dbReference>
<dbReference type="SUPFAM" id="SSF53244">
    <property type="entry name" value="MurD-like peptide ligases, peptide-binding domain"/>
    <property type="match status" value="1"/>
</dbReference>
<keyword evidence="7 10" id="KW-0573">Peptidoglycan synthesis</keyword>
<evidence type="ECO:0000259" key="12">
    <source>
        <dbReference type="Pfam" id="PF01225"/>
    </source>
</evidence>
<organism evidence="15 16">
    <name type="scientific">Candidatus Anaerotruncus excrementipullorum</name>
    <dbReference type="NCBI Taxonomy" id="2838465"/>
    <lineage>
        <taxon>Bacteria</taxon>
        <taxon>Bacillati</taxon>
        <taxon>Bacillota</taxon>
        <taxon>Clostridia</taxon>
        <taxon>Eubacteriales</taxon>
        <taxon>Oscillospiraceae</taxon>
        <taxon>Anaerotruncus</taxon>
    </lineage>
</organism>